<comment type="caution">
    <text evidence="1">The sequence shown here is derived from an EMBL/GenBank/DDBJ whole genome shotgun (WGS) entry which is preliminary data.</text>
</comment>
<reference evidence="1 2" key="1">
    <citation type="journal article" date="2021" name="BMC Biol.">
        <title>Horizontally acquired antibacterial genes associated with adaptive radiation of ladybird beetles.</title>
        <authorList>
            <person name="Li H.S."/>
            <person name="Tang X.F."/>
            <person name="Huang Y.H."/>
            <person name="Xu Z.Y."/>
            <person name="Chen M.L."/>
            <person name="Du X.Y."/>
            <person name="Qiu B.Y."/>
            <person name="Chen P.T."/>
            <person name="Zhang W."/>
            <person name="Slipinski A."/>
            <person name="Escalona H.E."/>
            <person name="Waterhouse R.M."/>
            <person name="Zwick A."/>
            <person name="Pang H."/>
        </authorList>
    </citation>
    <scope>NUCLEOTIDE SEQUENCE [LARGE SCALE GENOMIC DNA]</scope>
    <source>
        <strain evidence="1">SYSU2018</strain>
    </source>
</reference>
<dbReference type="Proteomes" id="UP001516400">
    <property type="component" value="Unassembled WGS sequence"/>
</dbReference>
<gene>
    <name evidence="1" type="ORF">HHI36_012227</name>
</gene>
<evidence type="ECO:0000313" key="1">
    <source>
        <dbReference type="EMBL" id="KAL3276864.1"/>
    </source>
</evidence>
<evidence type="ECO:0000313" key="2">
    <source>
        <dbReference type="Proteomes" id="UP001516400"/>
    </source>
</evidence>
<proteinExistence type="predicted"/>
<dbReference type="AlphaFoldDB" id="A0ABD2NE88"/>
<dbReference type="EMBL" id="JABFTP020000103">
    <property type="protein sequence ID" value="KAL3276864.1"/>
    <property type="molecule type" value="Genomic_DNA"/>
</dbReference>
<sequence length="93" mass="10683">MLSIFLNCKNPSHDDSSRLPSMNVENECERLLKLRVIFRRVKIDQSSLLALLTPVIGTNSKKATAIVICGEFVMKNRECQFEDELNECYKMDT</sequence>
<organism evidence="1 2">
    <name type="scientific">Cryptolaemus montrouzieri</name>
    <dbReference type="NCBI Taxonomy" id="559131"/>
    <lineage>
        <taxon>Eukaryota</taxon>
        <taxon>Metazoa</taxon>
        <taxon>Ecdysozoa</taxon>
        <taxon>Arthropoda</taxon>
        <taxon>Hexapoda</taxon>
        <taxon>Insecta</taxon>
        <taxon>Pterygota</taxon>
        <taxon>Neoptera</taxon>
        <taxon>Endopterygota</taxon>
        <taxon>Coleoptera</taxon>
        <taxon>Polyphaga</taxon>
        <taxon>Cucujiformia</taxon>
        <taxon>Coccinelloidea</taxon>
        <taxon>Coccinellidae</taxon>
        <taxon>Scymninae</taxon>
        <taxon>Scymnini</taxon>
        <taxon>Cryptolaemus</taxon>
    </lineage>
</organism>
<name>A0ABD2NE88_9CUCU</name>
<keyword evidence="2" id="KW-1185">Reference proteome</keyword>
<protein>
    <submittedName>
        <fullName evidence="1">Uncharacterized protein</fullName>
    </submittedName>
</protein>
<accession>A0ABD2NE88</accession>